<reference evidence="1 2" key="1">
    <citation type="submission" date="2020-01" db="EMBL/GenBank/DDBJ databases">
        <authorList>
            <person name="Kim M.K."/>
        </authorList>
    </citation>
    <scope>NUCLEOTIDE SEQUENCE [LARGE SCALE GENOMIC DNA]</scope>
    <source>
        <strain evidence="1 2">172606-1</strain>
    </source>
</reference>
<protein>
    <submittedName>
        <fullName evidence="1">Uncharacterized protein</fullName>
    </submittedName>
</protein>
<proteinExistence type="predicted"/>
<dbReference type="Proteomes" id="UP000480178">
    <property type="component" value="Chromosome"/>
</dbReference>
<evidence type="ECO:0000313" key="1">
    <source>
        <dbReference type="EMBL" id="QHT69044.1"/>
    </source>
</evidence>
<gene>
    <name evidence="1" type="ORF">GXP67_21545</name>
</gene>
<keyword evidence="2" id="KW-1185">Reference proteome</keyword>
<dbReference type="AlphaFoldDB" id="A0A6C0GMI6"/>
<sequence>MLHAQTKQPMKTGEYYLEGVMEVGSGFRFNKDNTFNFFFSYGAIDREANGTWEQKGDSIILNNAPKPEKDFALVKSMKTKYNETVIKITDPNQMVLRNIACRIQTPQGELEGITNQYGEITFDKTQIDQISLIHEFWPDRFSDFTITEKDHNYFEFRIERWIVEVEFKNLVLKVDKNSLTGPHPIMQGKEFSYVRGE</sequence>
<dbReference type="KEGG" id="rhoz:GXP67_21545"/>
<evidence type="ECO:0000313" key="2">
    <source>
        <dbReference type="Proteomes" id="UP000480178"/>
    </source>
</evidence>
<name>A0A6C0GMI6_9BACT</name>
<accession>A0A6C0GMI6</accession>
<dbReference type="RefSeq" id="WP_162445039.1">
    <property type="nucleotide sequence ID" value="NZ_CP048222.1"/>
</dbReference>
<dbReference type="EMBL" id="CP048222">
    <property type="protein sequence ID" value="QHT69044.1"/>
    <property type="molecule type" value="Genomic_DNA"/>
</dbReference>
<organism evidence="1 2">
    <name type="scientific">Rhodocytophaga rosea</name>
    <dbReference type="NCBI Taxonomy" id="2704465"/>
    <lineage>
        <taxon>Bacteria</taxon>
        <taxon>Pseudomonadati</taxon>
        <taxon>Bacteroidota</taxon>
        <taxon>Cytophagia</taxon>
        <taxon>Cytophagales</taxon>
        <taxon>Rhodocytophagaceae</taxon>
        <taxon>Rhodocytophaga</taxon>
    </lineage>
</organism>